<name>A0A8D8C2Z8_CULPI</name>
<evidence type="ECO:0000256" key="1">
    <source>
        <dbReference type="SAM" id="SignalP"/>
    </source>
</evidence>
<feature type="signal peptide" evidence="1">
    <location>
        <begin position="1"/>
        <end position="15"/>
    </location>
</feature>
<dbReference type="EMBL" id="HBUE01102804">
    <property type="protein sequence ID" value="CAG6486137.1"/>
    <property type="molecule type" value="Transcribed_RNA"/>
</dbReference>
<sequence>MICSVTMMLWYSTLARISSGVFSCTSCFEMAHSLLASSMNSGARDQGPSGPKLCLLSHLVSMSARFSFDGTFRHSLCLVSVRISPTRKATNCLYFRWSE</sequence>
<protein>
    <submittedName>
        <fullName evidence="2">(northern house mosquito) hypothetical protein</fullName>
    </submittedName>
</protein>
<proteinExistence type="predicted"/>
<feature type="chain" id="PRO_5036427932" evidence="1">
    <location>
        <begin position="16"/>
        <end position="99"/>
    </location>
</feature>
<organism evidence="2">
    <name type="scientific">Culex pipiens</name>
    <name type="common">House mosquito</name>
    <dbReference type="NCBI Taxonomy" id="7175"/>
    <lineage>
        <taxon>Eukaryota</taxon>
        <taxon>Metazoa</taxon>
        <taxon>Ecdysozoa</taxon>
        <taxon>Arthropoda</taxon>
        <taxon>Hexapoda</taxon>
        <taxon>Insecta</taxon>
        <taxon>Pterygota</taxon>
        <taxon>Neoptera</taxon>
        <taxon>Endopterygota</taxon>
        <taxon>Diptera</taxon>
        <taxon>Nematocera</taxon>
        <taxon>Culicoidea</taxon>
        <taxon>Culicidae</taxon>
        <taxon>Culicinae</taxon>
        <taxon>Culicini</taxon>
        <taxon>Culex</taxon>
        <taxon>Culex</taxon>
    </lineage>
</organism>
<dbReference type="AlphaFoldDB" id="A0A8D8C2Z8"/>
<evidence type="ECO:0000313" key="2">
    <source>
        <dbReference type="EMBL" id="CAG6486136.1"/>
    </source>
</evidence>
<dbReference type="EMBL" id="HBUE01102802">
    <property type="protein sequence ID" value="CAG6486136.1"/>
    <property type="molecule type" value="Transcribed_RNA"/>
</dbReference>
<reference evidence="2" key="1">
    <citation type="submission" date="2021-05" db="EMBL/GenBank/DDBJ databases">
        <authorList>
            <person name="Alioto T."/>
            <person name="Alioto T."/>
            <person name="Gomez Garrido J."/>
        </authorList>
    </citation>
    <scope>NUCLEOTIDE SEQUENCE</scope>
</reference>
<accession>A0A8D8C2Z8</accession>
<keyword evidence="1" id="KW-0732">Signal</keyword>